<proteinExistence type="predicted"/>
<dbReference type="InterPro" id="IPR005036">
    <property type="entry name" value="CBM21_dom"/>
</dbReference>
<organism evidence="2 3">
    <name type="scientific">Phycomyces blakesleeanus</name>
    <dbReference type="NCBI Taxonomy" id="4837"/>
    <lineage>
        <taxon>Eukaryota</taxon>
        <taxon>Fungi</taxon>
        <taxon>Fungi incertae sedis</taxon>
        <taxon>Mucoromycota</taxon>
        <taxon>Mucoromycotina</taxon>
        <taxon>Mucoromycetes</taxon>
        <taxon>Mucorales</taxon>
        <taxon>Phycomycetaceae</taxon>
        <taxon>Phycomyces</taxon>
    </lineage>
</organism>
<sequence>MAISPPLTLTLTLTKQDNKKPTIKKSVRFRDSDLETVRLFLKTEMPSAVHKDSLPPSPVPGAPRYELKYMNWPSKTIQNQTTKSNTNPGLSPLNNNNIRLENIQLSNSHDKPFGLVGFCRVANLAFQKHVVVRYSLDTWNTYSELEASYREPIVSTANTWERFSFSIPLDKPKQVQTIYIALCYTVNSTEYWDNNTGNNYSLNL</sequence>
<dbReference type="PANTHER" id="PTHR12307">
    <property type="entry name" value="PROTEIN PHOSPHATASE 1 REGULATORY SUBUNIT"/>
    <property type="match status" value="1"/>
</dbReference>
<evidence type="ECO:0000259" key="1">
    <source>
        <dbReference type="PROSITE" id="PS51159"/>
    </source>
</evidence>
<evidence type="ECO:0000313" key="3">
    <source>
        <dbReference type="Proteomes" id="UP001448207"/>
    </source>
</evidence>
<dbReference type="PROSITE" id="PS51159">
    <property type="entry name" value="CBM21"/>
    <property type="match status" value="1"/>
</dbReference>
<dbReference type="InterPro" id="IPR050782">
    <property type="entry name" value="PP1_regulatory_subunit_3"/>
</dbReference>
<keyword evidence="3" id="KW-1185">Reference proteome</keyword>
<dbReference type="EMBL" id="JBCLYO010000003">
    <property type="protein sequence ID" value="KAL0091514.1"/>
    <property type="molecule type" value="Genomic_DNA"/>
</dbReference>
<feature type="non-terminal residue" evidence="2">
    <location>
        <position position="204"/>
    </location>
</feature>
<gene>
    <name evidence="2" type="ORF">J3Q64DRAFT_1634806</name>
</gene>
<comment type="caution">
    <text evidence="2">The sequence shown here is derived from an EMBL/GenBank/DDBJ whole genome shotgun (WGS) entry which is preliminary data.</text>
</comment>
<dbReference type="Proteomes" id="UP001448207">
    <property type="component" value="Unassembled WGS sequence"/>
</dbReference>
<accession>A0ABR3B613</accession>
<dbReference type="Gene3D" id="2.60.40.2440">
    <property type="entry name" value="Carbohydrate binding type-21 domain"/>
    <property type="match status" value="1"/>
</dbReference>
<name>A0ABR3B613_PHYBL</name>
<dbReference type="PANTHER" id="PTHR12307:SF36">
    <property type="entry name" value="GLYCOGEN-BINDING SUBUNIT 76A"/>
    <property type="match status" value="1"/>
</dbReference>
<evidence type="ECO:0000313" key="2">
    <source>
        <dbReference type="EMBL" id="KAL0091514.1"/>
    </source>
</evidence>
<dbReference type="InterPro" id="IPR038175">
    <property type="entry name" value="CBM21_dom_sf"/>
</dbReference>
<protein>
    <submittedName>
        <fullName evidence="2">Phosphatase regulatory subunit-domain-containing protein</fullName>
    </submittedName>
</protein>
<dbReference type="Pfam" id="PF03370">
    <property type="entry name" value="CBM_21"/>
    <property type="match status" value="1"/>
</dbReference>
<feature type="domain" description="CBM21" evidence="1">
    <location>
        <begin position="95"/>
        <end position="203"/>
    </location>
</feature>
<reference evidence="2 3" key="1">
    <citation type="submission" date="2024-04" db="EMBL/GenBank/DDBJ databases">
        <title>Symmetric and asymmetric DNA N6-adenine methylation regulates different biological responses in Mucorales.</title>
        <authorList>
            <consortium name="Lawrence Berkeley National Laboratory"/>
            <person name="Lax C."/>
            <person name="Mondo S.J."/>
            <person name="Osorio-Concepcion M."/>
            <person name="Muszewska A."/>
            <person name="Corrochano-Luque M."/>
            <person name="Gutierrez G."/>
            <person name="Riley R."/>
            <person name="Lipzen A."/>
            <person name="Guo J."/>
            <person name="Hundley H."/>
            <person name="Amirebrahimi M."/>
            <person name="Ng V."/>
            <person name="Lorenzo-Gutierrez D."/>
            <person name="Binder U."/>
            <person name="Yang J."/>
            <person name="Song Y."/>
            <person name="Canovas D."/>
            <person name="Navarro E."/>
            <person name="Freitag M."/>
            <person name="Gabaldon T."/>
            <person name="Grigoriev I.V."/>
            <person name="Corrochano L.M."/>
            <person name="Nicolas F.E."/>
            <person name="Garre V."/>
        </authorList>
    </citation>
    <scope>NUCLEOTIDE SEQUENCE [LARGE SCALE GENOMIC DNA]</scope>
    <source>
        <strain evidence="2 3">L51</strain>
    </source>
</reference>